<comment type="similarity">
    <text evidence="2 3">Belongs to the small heat shock protein (HSP20) family.</text>
</comment>
<dbReference type="AlphaFoldDB" id="A0A936ZM61"/>
<evidence type="ECO:0000256" key="1">
    <source>
        <dbReference type="ARBA" id="ARBA00023016"/>
    </source>
</evidence>
<evidence type="ECO:0000259" key="4">
    <source>
        <dbReference type="PROSITE" id="PS01031"/>
    </source>
</evidence>
<dbReference type="EMBL" id="JAEQNA010000001">
    <property type="protein sequence ID" value="MBL0419838.1"/>
    <property type="molecule type" value="Genomic_DNA"/>
</dbReference>
<evidence type="ECO:0000313" key="6">
    <source>
        <dbReference type="Proteomes" id="UP000613011"/>
    </source>
</evidence>
<dbReference type="PANTHER" id="PTHR46733:SF4">
    <property type="entry name" value="HEAT SHOCK PROTEIN 21, CHLOROPLASTIC"/>
    <property type="match status" value="1"/>
</dbReference>
<dbReference type="Proteomes" id="UP000613011">
    <property type="component" value="Unassembled WGS sequence"/>
</dbReference>
<keyword evidence="6" id="KW-1185">Reference proteome</keyword>
<reference evidence="5" key="1">
    <citation type="submission" date="2021-01" db="EMBL/GenBank/DDBJ databases">
        <title>Ramlibacter sp. strain AW1 16S ribosomal RNA gene Genome sequencing and assembly.</title>
        <authorList>
            <person name="Kang M."/>
        </authorList>
    </citation>
    <scope>NUCLEOTIDE SEQUENCE</scope>
    <source>
        <strain evidence="5">AW1</strain>
    </source>
</reference>
<evidence type="ECO:0000256" key="2">
    <source>
        <dbReference type="PROSITE-ProRule" id="PRU00285"/>
    </source>
</evidence>
<dbReference type="Gene3D" id="2.60.40.790">
    <property type="match status" value="1"/>
</dbReference>
<dbReference type="InterPro" id="IPR044587">
    <property type="entry name" value="HSP21-like"/>
</dbReference>
<accession>A0A936ZM61</accession>
<sequence>MFFAPVVRSRARMPVRSFDRNFERFIDEMFVQPATRAPQLKEDENTWTVTLDVPGVSREDLSISVDGAVFRIQTRAEAARAYKVAYELPLEIDADATQAKLENGVLTLILAKRKPESKARQIQING</sequence>
<organism evidence="5 6">
    <name type="scientific">Ramlibacter aurantiacus</name>
    <dbReference type="NCBI Taxonomy" id="2801330"/>
    <lineage>
        <taxon>Bacteria</taxon>
        <taxon>Pseudomonadati</taxon>
        <taxon>Pseudomonadota</taxon>
        <taxon>Betaproteobacteria</taxon>
        <taxon>Burkholderiales</taxon>
        <taxon>Comamonadaceae</taxon>
        <taxon>Ramlibacter</taxon>
    </lineage>
</organism>
<dbReference type="CDD" id="cd00298">
    <property type="entry name" value="ACD_sHsps_p23-like"/>
    <property type="match status" value="1"/>
</dbReference>
<dbReference type="InterPro" id="IPR002068">
    <property type="entry name" value="A-crystallin/Hsp20_dom"/>
</dbReference>
<dbReference type="InterPro" id="IPR008978">
    <property type="entry name" value="HSP20-like_chaperone"/>
</dbReference>
<dbReference type="PROSITE" id="PS01031">
    <property type="entry name" value="SHSP"/>
    <property type="match status" value="1"/>
</dbReference>
<protein>
    <submittedName>
        <fullName evidence="5">Hsp20 family protein</fullName>
    </submittedName>
</protein>
<evidence type="ECO:0000256" key="3">
    <source>
        <dbReference type="RuleBase" id="RU003616"/>
    </source>
</evidence>
<comment type="caution">
    <text evidence="5">The sequence shown here is derived from an EMBL/GenBank/DDBJ whole genome shotgun (WGS) entry which is preliminary data.</text>
</comment>
<dbReference type="PANTHER" id="PTHR46733">
    <property type="entry name" value="26.5 KDA HEAT SHOCK PROTEIN, MITOCHONDRIAL"/>
    <property type="match status" value="1"/>
</dbReference>
<gene>
    <name evidence="5" type="ORF">JI739_05720</name>
</gene>
<dbReference type="SUPFAM" id="SSF49764">
    <property type="entry name" value="HSP20-like chaperones"/>
    <property type="match status" value="1"/>
</dbReference>
<dbReference type="GO" id="GO:0009408">
    <property type="term" value="P:response to heat"/>
    <property type="evidence" value="ECO:0007669"/>
    <property type="project" value="InterPro"/>
</dbReference>
<evidence type="ECO:0000313" key="5">
    <source>
        <dbReference type="EMBL" id="MBL0419838.1"/>
    </source>
</evidence>
<feature type="domain" description="SHSP" evidence="4">
    <location>
        <begin position="28"/>
        <end position="126"/>
    </location>
</feature>
<name>A0A936ZM61_9BURK</name>
<dbReference type="Pfam" id="PF00011">
    <property type="entry name" value="HSP20"/>
    <property type="match status" value="1"/>
</dbReference>
<proteinExistence type="inferred from homology"/>
<keyword evidence="1" id="KW-0346">Stress response</keyword>